<evidence type="ECO:0000313" key="1">
    <source>
        <dbReference type="EMBL" id="KAL3651715.1"/>
    </source>
</evidence>
<sequence>MLGRECNKMAEEENQALWWANCLVAGTVCGPSGAVHWKCCPKVISIHKRVDIKVVEEERTG</sequence>
<dbReference type="EMBL" id="JAVIJP010000006">
    <property type="protein sequence ID" value="KAL3651715.1"/>
    <property type="molecule type" value="Genomic_DNA"/>
</dbReference>
<organism evidence="1 2">
    <name type="scientific">Castilleja foliolosa</name>
    <dbReference type="NCBI Taxonomy" id="1961234"/>
    <lineage>
        <taxon>Eukaryota</taxon>
        <taxon>Viridiplantae</taxon>
        <taxon>Streptophyta</taxon>
        <taxon>Embryophyta</taxon>
        <taxon>Tracheophyta</taxon>
        <taxon>Spermatophyta</taxon>
        <taxon>Magnoliopsida</taxon>
        <taxon>eudicotyledons</taxon>
        <taxon>Gunneridae</taxon>
        <taxon>Pentapetalae</taxon>
        <taxon>asterids</taxon>
        <taxon>lamiids</taxon>
        <taxon>Lamiales</taxon>
        <taxon>Orobanchaceae</taxon>
        <taxon>Pedicularideae</taxon>
        <taxon>Castillejinae</taxon>
        <taxon>Castilleja</taxon>
    </lineage>
</organism>
<comment type="caution">
    <text evidence="1">The sequence shown here is derived from an EMBL/GenBank/DDBJ whole genome shotgun (WGS) entry which is preliminary data.</text>
</comment>
<dbReference type="Proteomes" id="UP001632038">
    <property type="component" value="Unassembled WGS sequence"/>
</dbReference>
<proteinExistence type="predicted"/>
<name>A0ABD3EF09_9LAMI</name>
<reference evidence="2" key="1">
    <citation type="journal article" date="2024" name="IScience">
        <title>Strigolactones Initiate the Formation of Haustorium-like Structures in Castilleja.</title>
        <authorList>
            <person name="Buerger M."/>
            <person name="Peterson D."/>
            <person name="Chory J."/>
        </authorList>
    </citation>
    <scope>NUCLEOTIDE SEQUENCE [LARGE SCALE GENOMIC DNA]</scope>
</reference>
<accession>A0ABD3EF09</accession>
<dbReference type="AlphaFoldDB" id="A0ABD3EF09"/>
<gene>
    <name evidence="1" type="ORF">CASFOL_004717</name>
</gene>
<protein>
    <submittedName>
        <fullName evidence="1">Uncharacterized protein</fullName>
    </submittedName>
</protein>
<keyword evidence="2" id="KW-1185">Reference proteome</keyword>
<evidence type="ECO:0000313" key="2">
    <source>
        <dbReference type="Proteomes" id="UP001632038"/>
    </source>
</evidence>